<organism evidence="1 2">
    <name type="scientific">Plantimonas leprariae</name>
    <dbReference type="NCBI Taxonomy" id="2615207"/>
    <lineage>
        <taxon>Bacteria</taxon>
        <taxon>Pseudomonadati</taxon>
        <taxon>Pseudomonadota</taxon>
        <taxon>Alphaproteobacteria</taxon>
        <taxon>Hyphomicrobiales</taxon>
        <taxon>Aurantimonadaceae</taxon>
        <taxon>Plantimonas</taxon>
    </lineage>
</organism>
<accession>A0A7V7PLE3</accession>
<sequence>MTELERLVAAELGAPVRPEARAFAAHLAAGARRPPVAVLFYGSGLRAGDLDGILDFYVIVDRLADWSHGSLAARANAMLPPNVEYHEVALDGRTIRGKVAILSLRQFRRLVRTDSLDTTVWARFSQVAALAWARDEAAATTVAAAVAEAVATAVIWAVRLGPAEARPADYWRGLFRRTYASELRVEKTSRADGIVDQAEPRYERAFRAAAAAKGITLEELADGNVRPRLAETIDEKSRAERDWQRRARLAKPLNVARLAKAAFTFKGGADYIAWKVERHSGEALVVTDRERRWPLLVAVPLIRRLWRRRRRASD</sequence>
<dbReference type="EMBL" id="VZDO01000018">
    <property type="protein sequence ID" value="KAB0677189.1"/>
    <property type="molecule type" value="Genomic_DNA"/>
</dbReference>
<dbReference type="AlphaFoldDB" id="A0A7V7PLE3"/>
<keyword evidence="2" id="KW-1185">Reference proteome</keyword>
<evidence type="ECO:0000313" key="1">
    <source>
        <dbReference type="EMBL" id="KAB0677189.1"/>
    </source>
</evidence>
<dbReference type="Proteomes" id="UP000432089">
    <property type="component" value="Unassembled WGS sequence"/>
</dbReference>
<protein>
    <recommendedName>
        <fullName evidence="3">Phosphatidate cytidylyltransferase</fullName>
    </recommendedName>
</protein>
<evidence type="ECO:0008006" key="3">
    <source>
        <dbReference type="Google" id="ProtNLM"/>
    </source>
</evidence>
<proteinExistence type="predicted"/>
<evidence type="ECO:0000313" key="2">
    <source>
        <dbReference type="Proteomes" id="UP000432089"/>
    </source>
</evidence>
<name>A0A7V7PLE3_9HYPH</name>
<dbReference type="RefSeq" id="WP_150972427.1">
    <property type="nucleotide sequence ID" value="NZ_VZDO01000018.1"/>
</dbReference>
<reference evidence="1 2" key="1">
    <citation type="submission" date="2019-09" db="EMBL/GenBank/DDBJ databases">
        <title>YIM 132180 draft genome.</title>
        <authorList>
            <person name="Zhang K."/>
        </authorList>
    </citation>
    <scope>NUCLEOTIDE SEQUENCE [LARGE SCALE GENOMIC DNA]</scope>
    <source>
        <strain evidence="1 2">YIM 132180</strain>
    </source>
</reference>
<comment type="caution">
    <text evidence="1">The sequence shown here is derived from an EMBL/GenBank/DDBJ whole genome shotgun (WGS) entry which is preliminary data.</text>
</comment>
<gene>
    <name evidence="1" type="ORF">F6X38_18880</name>
</gene>